<dbReference type="GO" id="GO:0005546">
    <property type="term" value="F:phosphatidylinositol-4,5-bisphosphate binding"/>
    <property type="evidence" value="ECO:0007669"/>
    <property type="project" value="InterPro"/>
</dbReference>
<gene>
    <name evidence="5" type="ORF">OLEA9_A100009</name>
</gene>
<reference evidence="5 6" key="1">
    <citation type="submission" date="2019-12" db="EMBL/GenBank/DDBJ databases">
        <authorList>
            <person name="Alioto T."/>
            <person name="Alioto T."/>
            <person name="Gomez Garrido J."/>
        </authorList>
    </citation>
    <scope>NUCLEOTIDE SEQUENCE [LARGE SCALE GENOMIC DNA]</scope>
</reference>
<dbReference type="Gramene" id="OE9A100009T1">
    <property type="protein sequence ID" value="OE9A100009C1"/>
    <property type="gene ID" value="OE9A100009"/>
</dbReference>
<keyword evidence="2 3" id="KW-0813">Transport</keyword>
<dbReference type="OrthoDB" id="1922221at2759"/>
<proteinExistence type="inferred from homology"/>
<dbReference type="InterPro" id="IPR004140">
    <property type="entry name" value="Exo70"/>
</dbReference>
<dbReference type="Proteomes" id="UP000594638">
    <property type="component" value="Unassembled WGS sequence"/>
</dbReference>
<dbReference type="InterPro" id="IPR046364">
    <property type="entry name" value="Exo70_C"/>
</dbReference>
<protein>
    <recommendedName>
        <fullName evidence="3">Exocyst subunit Exo70 family protein</fullName>
    </recommendedName>
</protein>
<evidence type="ECO:0000256" key="2">
    <source>
        <dbReference type="ARBA" id="ARBA00022448"/>
    </source>
</evidence>
<accession>A0A8S0R222</accession>
<dbReference type="EMBL" id="CACTIH010002053">
    <property type="protein sequence ID" value="CAA2972470.1"/>
    <property type="molecule type" value="Genomic_DNA"/>
</dbReference>
<evidence type="ECO:0000256" key="3">
    <source>
        <dbReference type="RuleBase" id="RU365026"/>
    </source>
</evidence>
<keyword evidence="3" id="KW-0268">Exocytosis</keyword>
<evidence type="ECO:0000313" key="5">
    <source>
        <dbReference type="EMBL" id="CAA2972470.1"/>
    </source>
</evidence>
<dbReference type="AlphaFoldDB" id="A0A8S0R222"/>
<sequence>MGSSISHQSAVDRISHWNSNQTEQKLIFDLGPTEISRYLEAVDKIQESPATGRESDDLESKAMARLKHEFRTVLVRQRDNPIGQNSTSEWSSITDSTANVIPYEDYTVYDSPNKEVIEYLRNVAKRMNSGGKLGDCFRVYKSERKYFLHTVQKRLRFMELSIGRDAKRFQWDDLKMKIELWIQVAKVCFYKLFDMEKQICGQIFEGFGVEHIEECFVEIVKDSANNLLIFAEAVSLSIQPSERIGTILGLYDTLASLLPKIDALFSSKAAEAIRTGVKGIVFQLEDDVRRMLSDFEKSVFHELSPIPEDRGAIHPLTKKVIDYINLTLSHKKLLTNLINSMPPLKFGDQMIPEEELGDLNGRSHFELHLILIIVVLQLNLKGKSEQYKHVPLRHLFMMNNVFYIVQKIQGSHELCEMIGDDYMVKLNWNVEHAMKSYQDSTCNKFLSCFQEDGLYVSWWCFCSQVLKGALRKRFKAFNFQFEEIQKFHSNCIVPDLELREKLRVSMVDKLIPAYKEFLHKFRTYTEIEQNSETQTKSFQKINVKHSVEDLEALISKHLFSYNEI</sequence>
<feature type="domain" description="Exocyst complex subunit Exo70 C-terminal" evidence="4">
    <location>
        <begin position="181"/>
        <end position="555"/>
    </location>
</feature>
<dbReference type="PANTHER" id="PTHR12542:SF7">
    <property type="entry name" value="EXOCYST SUBUNIT EXO70 FAMILY PROTEIN"/>
    <property type="match status" value="1"/>
</dbReference>
<evidence type="ECO:0000256" key="1">
    <source>
        <dbReference type="ARBA" id="ARBA00006756"/>
    </source>
</evidence>
<dbReference type="Gene3D" id="1.20.1280.170">
    <property type="entry name" value="Exocyst complex component Exo70"/>
    <property type="match status" value="1"/>
</dbReference>
<evidence type="ECO:0000259" key="4">
    <source>
        <dbReference type="Pfam" id="PF03081"/>
    </source>
</evidence>
<dbReference type="SUPFAM" id="SSF74788">
    <property type="entry name" value="Cullin repeat-like"/>
    <property type="match status" value="1"/>
</dbReference>
<evidence type="ECO:0000313" key="6">
    <source>
        <dbReference type="Proteomes" id="UP000594638"/>
    </source>
</evidence>
<dbReference type="Pfam" id="PF20669">
    <property type="entry name" value="Exo70_N"/>
    <property type="match status" value="1"/>
</dbReference>
<comment type="similarity">
    <text evidence="1 3">Belongs to the EXO70 family.</text>
</comment>
<organism evidence="5 6">
    <name type="scientific">Olea europaea subsp. europaea</name>
    <dbReference type="NCBI Taxonomy" id="158383"/>
    <lineage>
        <taxon>Eukaryota</taxon>
        <taxon>Viridiplantae</taxon>
        <taxon>Streptophyta</taxon>
        <taxon>Embryophyta</taxon>
        <taxon>Tracheophyta</taxon>
        <taxon>Spermatophyta</taxon>
        <taxon>Magnoliopsida</taxon>
        <taxon>eudicotyledons</taxon>
        <taxon>Gunneridae</taxon>
        <taxon>Pentapetalae</taxon>
        <taxon>asterids</taxon>
        <taxon>lamiids</taxon>
        <taxon>Lamiales</taxon>
        <taxon>Oleaceae</taxon>
        <taxon>Oleeae</taxon>
        <taxon>Olea</taxon>
    </lineage>
</organism>
<dbReference type="GO" id="GO:0000145">
    <property type="term" value="C:exocyst"/>
    <property type="evidence" value="ECO:0007669"/>
    <property type="project" value="InterPro"/>
</dbReference>
<dbReference type="InterPro" id="IPR016159">
    <property type="entry name" value="Cullin_repeat-like_dom_sf"/>
</dbReference>
<name>A0A8S0R222_OLEEU</name>
<dbReference type="GO" id="GO:0015031">
    <property type="term" value="P:protein transport"/>
    <property type="evidence" value="ECO:0007669"/>
    <property type="project" value="UniProtKB-KW"/>
</dbReference>
<keyword evidence="6" id="KW-1185">Reference proteome</keyword>
<dbReference type="Pfam" id="PF03081">
    <property type="entry name" value="Exo70_C"/>
    <property type="match status" value="1"/>
</dbReference>
<keyword evidence="3" id="KW-0653">Protein transport</keyword>
<dbReference type="PANTHER" id="PTHR12542">
    <property type="entry name" value="EXOCYST COMPLEX PROTEIN EXO70"/>
    <property type="match status" value="1"/>
</dbReference>
<comment type="function">
    <text evidence="3">Component of the exocyst complex.</text>
</comment>
<dbReference type="GO" id="GO:0006887">
    <property type="term" value="P:exocytosis"/>
    <property type="evidence" value="ECO:0007669"/>
    <property type="project" value="UniProtKB-KW"/>
</dbReference>
<comment type="caution">
    <text evidence="5">The sequence shown here is derived from an EMBL/GenBank/DDBJ whole genome shotgun (WGS) entry which is preliminary data.</text>
</comment>